<organism evidence="1">
    <name type="scientific">hydrothermal vent metagenome</name>
    <dbReference type="NCBI Taxonomy" id="652676"/>
    <lineage>
        <taxon>unclassified sequences</taxon>
        <taxon>metagenomes</taxon>
        <taxon>ecological metagenomes</taxon>
    </lineage>
</organism>
<sequence>MELKELKRFGVAILNLQRQSAFEKCLALDISCPAKVIRAHSVQSSFILDKLVQNGHVYMFKCKNDGFVKLELTGKNHATTFTGFCQPHDSELFNEVDFSLENRFDPNSKRQILLLSLRAISREYWSKLNTLKMYKSILNLVHKLDINGVRQLFNSPSLDEHIIINIKEPLKQFIVNTKESIFRIQKLYSSLQTLTQSNKYHLMHFHAFKIDEKASIAVSSVFIPEFDLDGKRLNALQLPRDFTSVILTVLPSDSGTYALFTFHKRHAQILTPLFNQIDALDENDLKQVLSKMVLMHCENTVLAPRMVDSLTDEQHNNLEQFFFETTLKAIPYNPAPDVSLF</sequence>
<reference evidence="1" key="1">
    <citation type="submission" date="2018-06" db="EMBL/GenBank/DDBJ databases">
        <authorList>
            <person name="Zhirakovskaya E."/>
        </authorList>
    </citation>
    <scope>NUCLEOTIDE SEQUENCE</scope>
</reference>
<accession>A0A3B0QWF0</accession>
<dbReference type="EMBL" id="UOEA01000067">
    <property type="protein sequence ID" value="VAV84501.1"/>
    <property type="molecule type" value="Genomic_DNA"/>
</dbReference>
<proteinExistence type="predicted"/>
<gene>
    <name evidence="1" type="ORF">MNBD_DELTA01-1129</name>
</gene>
<name>A0A3B0QWF0_9ZZZZ</name>
<dbReference type="AlphaFoldDB" id="A0A3B0QWF0"/>
<evidence type="ECO:0000313" key="1">
    <source>
        <dbReference type="EMBL" id="VAV84501.1"/>
    </source>
</evidence>
<protein>
    <submittedName>
        <fullName evidence="1">Uncharacterized protein</fullName>
    </submittedName>
</protein>